<keyword evidence="2" id="KW-1185">Reference proteome</keyword>
<organism evidence="1 2">
    <name type="scientific">Cuscuta australis</name>
    <dbReference type="NCBI Taxonomy" id="267555"/>
    <lineage>
        <taxon>Eukaryota</taxon>
        <taxon>Viridiplantae</taxon>
        <taxon>Streptophyta</taxon>
        <taxon>Embryophyta</taxon>
        <taxon>Tracheophyta</taxon>
        <taxon>Spermatophyta</taxon>
        <taxon>Magnoliopsida</taxon>
        <taxon>eudicotyledons</taxon>
        <taxon>Gunneridae</taxon>
        <taxon>Pentapetalae</taxon>
        <taxon>asterids</taxon>
        <taxon>lamiids</taxon>
        <taxon>Solanales</taxon>
        <taxon>Convolvulaceae</taxon>
        <taxon>Cuscuteae</taxon>
        <taxon>Cuscuta</taxon>
        <taxon>Cuscuta subgen. Grammica</taxon>
        <taxon>Cuscuta sect. Cleistogrammica</taxon>
    </lineage>
</organism>
<comment type="caution">
    <text evidence="1">The sequence shown here is derived from an EMBL/GenBank/DDBJ whole genome shotgun (WGS) entry which is preliminary data.</text>
</comment>
<dbReference type="AlphaFoldDB" id="A0A328E732"/>
<proteinExistence type="predicted"/>
<name>A0A328E732_9ASTE</name>
<accession>A0A328E732</accession>
<dbReference type="Proteomes" id="UP000249390">
    <property type="component" value="Unassembled WGS sequence"/>
</dbReference>
<sequence>MNVECLRHQTTTSFHGFTNQKVRTFSNSTKMNDLEVREIIFGSIRAYLGRNNGSEMRSNMLFCTPLNHRSQLNSARGKKPFFHFQNSTNRNTTLPFPDEISHIQHLKTTKSGRVRVQDYNNVGKSNPQIQAKCTEII</sequence>
<evidence type="ECO:0000313" key="1">
    <source>
        <dbReference type="EMBL" id="RAL52283.1"/>
    </source>
</evidence>
<gene>
    <name evidence="1" type="ORF">DM860_016132</name>
</gene>
<reference evidence="1 2" key="1">
    <citation type="submission" date="2018-06" db="EMBL/GenBank/DDBJ databases">
        <title>The Genome of Cuscuta australis (Dodder) Provides Insight into the Evolution of Plant Parasitism.</title>
        <authorList>
            <person name="Liu H."/>
        </authorList>
    </citation>
    <scope>NUCLEOTIDE SEQUENCE [LARGE SCALE GENOMIC DNA]</scope>
    <source>
        <strain evidence="2">cv. Yunnan</strain>
        <tissue evidence="1">Vines</tissue>
    </source>
</reference>
<protein>
    <submittedName>
        <fullName evidence="1">Uncharacterized protein</fullName>
    </submittedName>
</protein>
<evidence type="ECO:0000313" key="2">
    <source>
        <dbReference type="Proteomes" id="UP000249390"/>
    </source>
</evidence>
<dbReference type="EMBL" id="NQVE01000035">
    <property type="protein sequence ID" value="RAL52283.1"/>
    <property type="molecule type" value="Genomic_DNA"/>
</dbReference>